<organism evidence="2 3">
    <name type="scientific">Amycolatopsis oliviviridis</name>
    <dbReference type="NCBI Taxonomy" id="1471590"/>
    <lineage>
        <taxon>Bacteria</taxon>
        <taxon>Bacillati</taxon>
        <taxon>Actinomycetota</taxon>
        <taxon>Actinomycetes</taxon>
        <taxon>Pseudonocardiales</taxon>
        <taxon>Pseudonocardiaceae</taxon>
        <taxon>Amycolatopsis</taxon>
    </lineage>
</organism>
<feature type="compositionally biased region" description="Polar residues" evidence="1">
    <location>
        <begin position="1"/>
        <end position="12"/>
    </location>
</feature>
<dbReference type="RefSeq" id="WP_191257666.1">
    <property type="nucleotide sequence ID" value="NZ_BNAY01000007.1"/>
</dbReference>
<dbReference type="InterPro" id="IPR036689">
    <property type="entry name" value="ESAT-6-like_sf"/>
</dbReference>
<dbReference type="SUPFAM" id="SSF140453">
    <property type="entry name" value="EsxAB dimer-like"/>
    <property type="match status" value="1"/>
</dbReference>
<reference evidence="3" key="1">
    <citation type="journal article" date="2019" name="Int. J. Syst. Evol. Microbiol.">
        <title>The Global Catalogue of Microorganisms (GCM) 10K type strain sequencing project: providing services to taxonomists for standard genome sequencing and annotation.</title>
        <authorList>
            <consortium name="The Broad Institute Genomics Platform"/>
            <consortium name="The Broad Institute Genome Sequencing Center for Infectious Disease"/>
            <person name="Wu L."/>
            <person name="Ma J."/>
        </authorList>
    </citation>
    <scope>NUCLEOTIDE SEQUENCE [LARGE SCALE GENOMIC DNA]</scope>
    <source>
        <strain evidence="3">CGMCC 4.7683</strain>
    </source>
</reference>
<name>A0ABQ3LX54_9PSEU</name>
<proteinExistence type="predicted"/>
<dbReference type="Proteomes" id="UP000635387">
    <property type="component" value="Unassembled WGS sequence"/>
</dbReference>
<evidence type="ECO:0008006" key="4">
    <source>
        <dbReference type="Google" id="ProtNLM"/>
    </source>
</evidence>
<dbReference type="Gene3D" id="1.10.287.1060">
    <property type="entry name" value="ESAT-6-like"/>
    <property type="match status" value="1"/>
</dbReference>
<evidence type="ECO:0000313" key="3">
    <source>
        <dbReference type="Proteomes" id="UP000635387"/>
    </source>
</evidence>
<protein>
    <recommendedName>
        <fullName evidence="4">WXG100 family type VII secretion target</fullName>
    </recommendedName>
</protein>
<comment type="caution">
    <text evidence="2">The sequence shown here is derived from an EMBL/GenBank/DDBJ whole genome shotgun (WGS) entry which is preliminary data.</text>
</comment>
<sequence length="109" mass="11812">MSNTQLNSNDINAQARAHDETADNISGQLDQLRSQIEMTLAASNSAATKALSTTCTNWVESMRKSTIEHLRTMAQNMRAEAGHGEATDADNMQRILSIPMETGNFLGAS</sequence>
<accession>A0ABQ3LX54</accession>
<keyword evidence="3" id="KW-1185">Reference proteome</keyword>
<feature type="region of interest" description="Disordered" evidence="1">
    <location>
        <begin position="1"/>
        <end position="26"/>
    </location>
</feature>
<gene>
    <name evidence="2" type="ORF">GCM10017790_59110</name>
</gene>
<dbReference type="EMBL" id="BNAY01000007">
    <property type="protein sequence ID" value="GHH28369.1"/>
    <property type="molecule type" value="Genomic_DNA"/>
</dbReference>
<evidence type="ECO:0000313" key="2">
    <source>
        <dbReference type="EMBL" id="GHH28369.1"/>
    </source>
</evidence>
<evidence type="ECO:0000256" key="1">
    <source>
        <dbReference type="SAM" id="MobiDB-lite"/>
    </source>
</evidence>